<dbReference type="PANTHER" id="PTHR11952:SF2">
    <property type="entry name" value="LD24639P"/>
    <property type="match status" value="1"/>
</dbReference>
<dbReference type="PANTHER" id="PTHR11952">
    <property type="entry name" value="UDP- GLUCOSE PYROPHOSPHORYLASE"/>
    <property type="match status" value="1"/>
</dbReference>
<gene>
    <name evidence="4" type="ORF">SAMN02910280_0805</name>
</gene>
<name>A0A1K1LW34_RUMFL</name>
<dbReference type="AlphaFoldDB" id="A0A1K1LW34"/>
<dbReference type="GO" id="GO:0006048">
    <property type="term" value="P:UDP-N-acetylglucosamine biosynthetic process"/>
    <property type="evidence" value="ECO:0007669"/>
    <property type="project" value="TreeGrafter"/>
</dbReference>
<protein>
    <submittedName>
        <fullName evidence="4">UDP-N-acetylglucosamine/UDP-N-acetylgalactosamine diphosphorylase</fullName>
    </submittedName>
</protein>
<dbReference type="InterPro" id="IPR039741">
    <property type="entry name" value="UDP-sugar_pyrophosphorylase"/>
</dbReference>
<evidence type="ECO:0000313" key="5">
    <source>
        <dbReference type="Proteomes" id="UP000183461"/>
    </source>
</evidence>
<evidence type="ECO:0000256" key="2">
    <source>
        <dbReference type="ARBA" id="ARBA00022679"/>
    </source>
</evidence>
<dbReference type="SUPFAM" id="SSF53448">
    <property type="entry name" value="Nucleotide-diphospho-sugar transferases"/>
    <property type="match status" value="1"/>
</dbReference>
<dbReference type="GO" id="GO:0003977">
    <property type="term" value="F:UDP-N-acetylglucosamine diphosphorylase activity"/>
    <property type="evidence" value="ECO:0007669"/>
    <property type="project" value="TreeGrafter"/>
</dbReference>
<dbReference type="Proteomes" id="UP000183461">
    <property type="component" value="Unassembled WGS sequence"/>
</dbReference>
<evidence type="ECO:0000256" key="3">
    <source>
        <dbReference type="ARBA" id="ARBA00022695"/>
    </source>
</evidence>
<dbReference type="RefSeq" id="WP_177243907.1">
    <property type="nucleotide sequence ID" value="NZ_FPIP01000001.1"/>
</dbReference>
<dbReference type="CDD" id="cd04193">
    <property type="entry name" value="UDPGlcNAc_PPase"/>
    <property type="match status" value="1"/>
</dbReference>
<dbReference type="InterPro" id="IPR002618">
    <property type="entry name" value="UDPGP_fam"/>
</dbReference>
<dbReference type="Gene3D" id="3.90.550.10">
    <property type="entry name" value="Spore Coat Polysaccharide Biosynthesis Protein SpsA, Chain A"/>
    <property type="match status" value="1"/>
</dbReference>
<sequence>MINRDDALRILSKYGQEHILKHYDELDEAGKQELLGQIEIIDFSVLNNLNAEKNSNSVRGKFEPLGAVTIDNIASNSDEYIKAGIEAIKAGKAAAVLLAGGQGTRLGFDKPKGMFNIGVNKELYIFECLINNLMDVVKLADAWIPLYIMTSEKNHKDTTEFFKEKNYFGYDPQYIRFFIQDMAPSVDFDGKILMESKSKISISPNGNGGWFSSLVRAGLLDEIKEKGVEWLNVFAVDNVLQRITDPGFIGAVIKSGLQSGGKVVSKASPDEKVGVLCLEDGMPSIVEYYEMTEEMRTLLNENGELAYKYGVILNYLFNVAKLEEICDKKLPVHIVDKKIPYMNENGEYIIPSEPNGHKFETLVLDMVHMQDSCLAYEVVREKEFAPVKNATGVDSVDSARELLKANGVSI</sequence>
<proteinExistence type="inferred from homology"/>
<keyword evidence="3" id="KW-0548">Nucleotidyltransferase</keyword>
<keyword evidence="2" id="KW-0808">Transferase</keyword>
<organism evidence="4 5">
    <name type="scientific">Ruminococcus flavefaciens</name>
    <dbReference type="NCBI Taxonomy" id="1265"/>
    <lineage>
        <taxon>Bacteria</taxon>
        <taxon>Bacillati</taxon>
        <taxon>Bacillota</taxon>
        <taxon>Clostridia</taxon>
        <taxon>Eubacteriales</taxon>
        <taxon>Oscillospiraceae</taxon>
        <taxon>Ruminococcus</taxon>
    </lineage>
</organism>
<comment type="similarity">
    <text evidence="1">Belongs to the UDPGP type 1 family.</text>
</comment>
<dbReference type="Pfam" id="PF01704">
    <property type="entry name" value="UDPGP"/>
    <property type="match status" value="1"/>
</dbReference>
<reference evidence="4 5" key="1">
    <citation type="submission" date="2016-11" db="EMBL/GenBank/DDBJ databases">
        <authorList>
            <person name="Jaros S."/>
            <person name="Januszkiewicz K."/>
            <person name="Wedrychowicz H."/>
        </authorList>
    </citation>
    <scope>NUCLEOTIDE SEQUENCE [LARGE SCALE GENOMIC DNA]</scope>
    <source>
        <strain evidence="4 5">YL228</strain>
    </source>
</reference>
<evidence type="ECO:0000313" key="4">
    <source>
        <dbReference type="EMBL" id="SFW15079.1"/>
    </source>
</evidence>
<accession>A0A1K1LW34</accession>
<dbReference type="EMBL" id="FPIP01000001">
    <property type="protein sequence ID" value="SFW15079.1"/>
    <property type="molecule type" value="Genomic_DNA"/>
</dbReference>
<evidence type="ECO:0000256" key="1">
    <source>
        <dbReference type="ARBA" id="ARBA00010401"/>
    </source>
</evidence>
<dbReference type="InterPro" id="IPR029044">
    <property type="entry name" value="Nucleotide-diphossugar_trans"/>
</dbReference>